<dbReference type="Proteomes" id="UP000799436">
    <property type="component" value="Unassembled WGS sequence"/>
</dbReference>
<dbReference type="InterPro" id="IPR053143">
    <property type="entry name" value="Arylsulfate_ST"/>
</dbReference>
<dbReference type="SUPFAM" id="SSF50998">
    <property type="entry name" value="Quinoprotein alcohol dehydrogenase-like"/>
    <property type="match status" value="1"/>
</dbReference>
<dbReference type="InterPro" id="IPR011047">
    <property type="entry name" value="Quinoprotein_ADH-like_sf"/>
</dbReference>
<dbReference type="EMBL" id="ML995979">
    <property type="protein sequence ID" value="KAF2763658.1"/>
    <property type="molecule type" value="Genomic_DNA"/>
</dbReference>
<keyword evidence="3" id="KW-1185">Reference proteome</keyword>
<dbReference type="InterPro" id="IPR039535">
    <property type="entry name" value="ASST-like"/>
</dbReference>
<reference evidence="2" key="1">
    <citation type="journal article" date="2020" name="Stud. Mycol.">
        <title>101 Dothideomycetes genomes: a test case for predicting lifestyles and emergence of pathogens.</title>
        <authorList>
            <person name="Haridas S."/>
            <person name="Albert R."/>
            <person name="Binder M."/>
            <person name="Bloem J."/>
            <person name="Labutti K."/>
            <person name="Salamov A."/>
            <person name="Andreopoulos B."/>
            <person name="Baker S."/>
            <person name="Barry K."/>
            <person name="Bills G."/>
            <person name="Bluhm B."/>
            <person name="Cannon C."/>
            <person name="Castanera R."/>
            <person name="Culley D."/>
            <person name="Daum C."/>
            <person name="Ezra D."/>
            <person name="Gonzalez J."/>
            <person name="Henrissat B."/>
            <person name="Kuo A."/>
            <person name="Liang C."/>
            <person name="Lipzen A."/>
            <person name="Lutzoni F."/>
            <person name="Magnuson J."/>
            <person name="Mondo S."/>
            <person name="Nolan M."/>
            <person name="Ohm R."/>
            <person name="Pangilinan J."/>
            <person name="Park H.-J."/>
            <person name="Ramirez L."/>
            <person name="Alfaro M."/>
            <person name="Sun H."/>
            <person name="Tritt A."/>
            <person name="Yoshinaga Y."/>
            <person name="Zwiers L.-H."/>
            <person name="Turgeon B."/>
            <person name="Goodwin S."/>
            <person name="Spatafora J."/>
            <person name="Crous P."/>
            <person name="Grigoriev I."/>
        </authorList>
    </citation>
    <scope>NUCLEOTIDE SEQUENCE</scope>
    <source>
        <strain evidence="2">CBS 116005</strain>
    </source>
</reference>
<name>A0A6G1KU20_9PEZI</name>
<evidence type="ECO:0008006" key="4">
    <source>
        <dbReference type="Google" id="ProtNLM"/>
    </source>
</evidence>
<gene>
    <name evidence="2" type="ORF">EJ03DRAFT_322583</name>
</gene>
<evidence type="ECO:0000256" key="1">
    <source>
        <dbReference type="SAM" id="SignalP"/>
    </source>
</evidence>
<evidence type="ECO:0000313" key="3">
    <source>
        <dbReference type="Proteomes" id="UP000799436"/>
    </source>
</evidence>
<dbReference type="PANTHER" id="PTHR35340">
    <property type="entry name" value="PQQ ENZYME REPEAT PROTEIN-RELATED"/>
    <property type="match status" value="1"/>
</dbReference>
<organism evidence="2 3">
    <name type="scientific">Teratosphaeria nubilosa</name>
    <dbReference type="NCBI Taxonomy" id="161662"/>
    <lineage>
        <taxon>Eukaryota</taxon>
        <taxon>Fungi</taxon>
        <taxon>Dikarya</taxon>
        <taxon>Ascomycota</taxon>
        <taxon>Pezizomycotina</taxon>
        <taxon>Dothideomycetes</taxon>
        <taxon>Dothideomycetidae</taxon>
        <taxon>Mycosphaerellales</taxon>
        <taxon>Teratosphaeriaceae</taxon>
        <taxon>Teratosphaeria</taxon>
    </lineage>
</organism>
<evidence type="ECO:0000313" key="2">
    <source>
        <dbReference type="EMBL" id="KAF2763658.1"/>
    </source>
</evidence>
<dbReference type="OrthoDB" id="5427350at2759"/>
<feature type="chain" id="PRO_5026084808" description="Arylsulfotransferase" evidence="1">
    <location>
        <begin position="20"/>
        <end position="540"/>
    </location>
</feature>
<feature type="signal peptide" evidence="1">
    <location>
        <begin position="1"/>
        <end position="19"/>
    </location>
</feature>
<proteinExistence type="predicted"/>
<dbReference type="AlphaFoldDB" id="A0A6G1KU20"/>
<keyword evidence="1" id="KW-0732">Signal</keyword>
<dbReference type="Pfam" id="PF14269">
    <property type="entry name" value="Arylsulfotran_2"/>
    <property type="match status" value="1"/>
</dbReference>
<accession>A0A6G1KU20</accession>
<protein>
    <recommendedName>
        <fullName evidence="4">Arylsulfotransferase</fullName>
    </recommendedName>
</protein>
<dbReference type="PANTHER" id="PTHR35340:SF8">
    <property type="entry name" value="ASST-DOMAIN-CONTAINING PROTEIN"/>
    <property type="match status" value="1"/>
</dbReference>
<sequence>MAVQWLPFAALALFTFVQGALDLAFGSDDDLTHFVTRPDIKAPILDVKIYDRDAVLPGKWFVAPYADIAQQSHARNYYQPCQTGPAIYDLDGELMWSGACMLKNRNTCDFRTFYENGTNHLSMIIHGYSTDTLRHGLFLDNTYRIAQEIDTGTKQYPFNMHELNIKTHDVDQHSTALYILNRKGKYDVTTLGIENVTEGWVGDTGFREVDLITGEVLFEWWPAEHIALDESSGARDGLQGPAPKSWNWFHMNSVEKNGHGDYLISARWTNAIYKISGQTGKVLWRLGGTRSSFMPEGFNFSRQHDAQWLDYDDDFETISFLDNAADPNSRTANISSVLIVDLDKRSRPPTATVLSRIWRPDGKLSLQRGNYQRFPNSGNTLASWSDNAYMTEHDEDGRMVLEARFRSDRFVTYRSYKFNFTGAPSEPIAVKSLAFGESAEAAVTVVYVSWNGATEVREWRFYGRHEFGEEKVVLGVKGKSGFETVFQKNGWFAQVWVEGIDAKGEVLGCSEWEGTVAPGEWSTEDAAGLQTDETVYKAEL</sequence>